<dbReference type="AlphaFoldDB" id="A0A3D8Y9S0"/>
<keyword evidence="1" id="KW-0732">Signal</keyword>
<name>A0A3D8Y9S0_9BACT</name>
<gene>
    <name evidence="2" type="ORF">DSL64_15965</name>
</gene>
<keyword evidence="3" id="KW-1185">Reference proteome</keyword>
<dbReference type="OrthoDB" id="826958at2"/>
<sequence>MKHILLLLLLLFGSICRPPKANAQAQEIAQLVLNIEKLSQFKQILEDLKKGYDILYKGYNTIKNISEGNFKLHKGFLDALLKVSPQVRNYHKVAGIIQKEIALVSESKSALSNFRAQGQFTASEIAHIERVYSNLISVSIRNLDELSNVITQDKLRMSDDERLKAIDHIFGQMDEHLVFLRHFNGNNSVLATQRAKEKNDASVMQQIQGIDL</sequence>
<dbReference type="EMBL" id="QNUL01000012">
    <property type="protein sequence ID" value="REA60168.1"/>
    <property type="molecule type" value="Genomic_DNA"/>
</dbReference>
<reference evidence="2 3" key="1">
    <citation type="submission" date="2018-07" db="EMBL/GenBank/DDBJ databases">
        <title>Dyadobacter roseus sp. nov., isolated from rose rhizosphere soil.</title>
        <authorList>
            <person name="Chen L."/>
        </authorList>
    </citation>
    <scope>NUCLEOTIDE SEQUENCE [LARGE SCALE GENOMIC DNA]</scope>
    <source>
        <strain evidence="2 3">RS19</strain>
    </source>
</reference>
<organism evidence="2 3">
    <name type="scientific">Dyadobacter luteus</name>
    <dbReference type="NCBI Taxonomy" id="2259619"/>
    <lineage>
        <taxon>Bacteria</taxon>
        <taxon>Pseudomonadati</taxon>
        <taxon>Bacteroidota</taxon>
        <taxon>Cytophagia</taxon>
        <taxon>Cytophagales</taxon>
        <taxon>Spirosomataceae</taxon>
        <taxon>Dyadobacter</taxon>
    </lineage>
</organism>
<feature type="signal peptide" evidence="1">
    <location>
        <begin position="1"/>
        <end position="23"/>
    </location>
</feature>
<evidence type="ECO:0000256" key="1">
    <source>
        <dbReference type="SAM" id="SignalP"/>
    </source>
</evidence>
<feature type="chain" id="PRO_5017697626" evidence="1">
    <location>
        <begin position="24"/>
        <end position="212"/>
    </location>
</feature>
<evidence type="ECO:0000313" key="3">
    <source>
        <dbReference type="Proteomes" id="UP000256373"/>
    </source>
</evidence>
<accession>A0A3D8Y9S0</accession>
<protein>
    <submittedName>
        <fullName evidence="2">TerB family tellurite resistance protein</fullName>
    </submittedName>
</protein>
<dbReference type="Proteomes" id="UP000256373">
    <property type="component" value="Unassembled WGS sequence"/>
</dbReference>
<comment type="caution">
    <text evidence="2">The sequence shown here is derived from an EMBL/GenBank/DDBJ whole genome shotgun (WGS) entry which is preliminary data.</text>
</comment>
<evidence type="ECO:0000313" key="2">
    <source>
        <dbReference type="EMBL" id="REA60168.1"/>
    </source>
</evidence>
<dbReference type="RefSeq" id="WP_115831913.1">
    <property type="nucleotide sequence ID" value="NZ_QNUL01000012.1"/>
</dbReference>
<proteinExistence type="predicted"/>